<dbReference type="InterPro" id="IPR018297">
    <property type="entry name" value="A/G_cyclase_CS"/>
</dbReference>
<dbReference type="InterPro" id="IPR042463">
    <property type="entry name" value="HNOB_dom_associated_sf"/>
</dbReference>
<dbReference type="EMBL" id="HAAD01004850">
    <property type="protein sequence ID" value="CDG71082.1"/>
    <property type="molecule type" value="mRNA"/>
</dbReference>
<dbReference type="GO" id="GO:0008074">
    <property type="term" value="C:guanylate cyclase complex, soluble"/>
    <property type="evidence" value="ECO:0007669"/>
    <property type="project" value="TreeGrafter"/>
</dbReference>
<dbReference type="InterPro" id="IPR029787">
    <property type="entry name" value="Nucleotide_cyclase"/>
</dbReference>
<dbReference type="GO" id="GO:0020037">
    <property type="term" value="F:heme binding"/>
    <property type="evidence" value="ECO:0007669"/>
    <property type="project" value="InterPro"/>
</dbReference>
<dbReference type="Gene3D" id="3.30.450.260">
    <property type="entry name" value="Haem NO binding associated domain"/>
    <property type="match status" value="1"/>
</dbReference>
<dbReference type="SUPFAM" id="SSF111126">
    <property type="entry name" value="Ligand-binding domain in the NO signalling and Golgi transport"/>
    <property type="match status" value="1"/>
</dbReference>
<accession>T2MGN7</accession>
<dbReference type="AlphaFoldDB" id="T2MGN7"/>
<dbReference type="GO" id="GO:0070482">
    <property type="term" value="P:response to oxygen levels"/>
    <property type="evidence" value="ECO:0007669"/>
    <property type="project" value="TreeGrafter"/>
</dbReference>
<comment type="subcellular location">
    <subcellularLocation>
        <location evidence="1">Cytoplasm</location>
    </subcellularLocation>
</comment>
<dbReference type="SUPFAM" id="SSF55073">
    <property type="entry name" value="Nucleotide cyclase"/>
    <property type="match status" value="1"/>
</dbReference>
<dbReference type="PANTHER" id="PTHR45655:SF6">
    <property type="entry name" value="HEAD-SPECIFIC GUANYLATE CYCLASE"/>
    <property type="match status" value="1"/>
</dbReference>
<dbReference type="Gene3D" id="3.90.1520.10">
    <property type="entry name" value="H-NOX domain"/>
    <property type="match status" value="1"/>
</dbReference>
<evidence type="ECO:0000256" key="7">
    <source>
        <dbReference type="ARBA" id="ARBA00023293"/>
    </source>
</evidence>
<dbReference type="Gene3D" id="3.30.70.1230">
    <property type="entry name" value="Nucleotide cyclase"/>
    <property type="match status" value="1"/>
</dbReference>
<evidence type="ECO:0000256" key="9">
    <source>
        <dbReference type="SAM" id="Coils"/>
    </source>
</evidence>
<dbReference type="Pfam" id="PF07701">
    <property type="entry name" value="HNOBA"/>
    <property type="match status" value="1"/>
</dbReference>
<dbReference type="Pfam" id="PF07700">
    <property type="entry name" value="HNOB"/>
    <property type="match status" value="1"/>
</dbReference>
<dbReference type="GO" id="GO:0019934">
    <property type="term" value="P:cGMP-mediated signaling"/>
    <property type="evidence" value="ECO:0007669"/>
    <property type="project" value="TreeGrafter"/>
</dbReference>
<dbReference type="EC" id="4.6.1.2" evidence="2"/>
<keyword evidence="4" id="KW-0547">Nucleotide-binding</keyword>
<name>T2MGN7_HYDVU</name>
<dbReference type="PANTHER" id="PTHR45655">
    <property type="entry name" value="GUANYLATE CYCLASE SOLUBLE SUBUNIT BETA-2"/>
    <property type="match status" value="1"/>
</dbReference>
<keyword evidence="6 8" id="KW-0456">Lyase</keyword>
<proteinExistence type="evidence at transcript level"/>
<gene>
    <name evidence="11" type="primary">GUCY1A2</name>
</gene>
<protein>
    <recommendedName>
        <fullName evidence="2">guanylate cyclase</fullName>
        <ecNumber evidence="2">4.6.1.2</ecNumber>
    </recommendedName>
</protein>
<dbReference type="OrthoDB" id="6127067at2759"/>
<keyword evidence="3" id="KW-0963">Cytoplasm</keyword>
<dbReference type="GO" id="GO:0005525">
    <property type="term" value="F:GTP binding"/>
    <property type="evidence" value="ECO:0007669"/>
    <property type="project" value="UniProtKB-KW"/>
</dbReference>
<evidence type="ECO:0000256" key="3">
    <source>
        <dbReference type="ARBA" id="ARBA00022490"/>
    </source>
</evidence>
<evidence type="ECO:0000259" key="10">
    <source>
        <dbReference type="PROSITE" id="PS50125"/>
    </source>
</evidence>
<dbReference type="InterPro" id="IPR038158">
    <property type="entry name" value="H-NOX_domain_sf"/>
</dbReference>
<dbReference type="PROSITE" id="PS50125">
    <property type="entry name" value="GUANYLATE_CYCLASE_2"/>
    <property type="match status" value="1"/>
</dbReference>
<keyword evidence="7" id="KW-0141">cGMP biosynthesis</keyword>
<dbReference type="InterPro" id="IPR001054">
    <property type="entry name" value="A/G_cyclase"/>
</dbReference>
<dbReference type="GO" id="GO:0004383">
    <property type="term" value="F:guanylate cyclase activity"/>
    <property type="evidence" value="ECO:0007669"/>
    <property type="project" value="UniProtKB-EC"/>
</dbReference>
<keyword evidence="5" id="KW-0342">GTP-binding</keyword>
<dbReference type="InterPro" id="IPR011645">
    <property type="entry name" value="HNOB_dom_associated"/>
</dbReference>
<feature type="domain" description="Guanylate cyclase" evidence="10">
    <location>
        <begin position="381"/>
        <end position="508"/>
    </location>
</feature>
<reference evidence="11" key="1">
    <citation type="journal article" date="2013" name="Genome Biol. Evol.">
        <title>Punctuated emergences of genetic and phenotypic innovations in eumetazoan, bilaterian, euteleostome, and hominidae ancestors.</title>
        <authorList>
            <person name="Wenger Y."/>
            <person name="Galliot B."/>
        </authorList>
    </citation>
    <scope>NUCLEOTIDE SEQUENCE</scope>
    <source>
        <tissue evidence="11">Whole animals</tissue>
    </source>
</reference>
<dbReference type="Pfam" id="PF00211">
    <property type="entry name" value="Guanylate_cyc"/>
    <property type="match status" value="1"/>
</dbReference>
<dbReference type="SMART" id="SM00044">
    <property type="entry name" value="CYCc"/>
    <property type="match status" value="1"/>
</dbReference>
<evidence type="ECO:0000256" key="8">
    <source>
        <dbReference type="RuleBase" id="RU000405"/>
    </source>
</evidence>
<dbReference type="Gene3D" id="6.10.250.780">
    <property type="match status" value="1"/>
</dbReference>
<dbReference type="CDD" id="cd07302">
    <property type="entry name" value="CHD"/>
    <property type="match status" value="1"/>
</dbReference>
<comment type="similarity">
    <text evidence="8">Belongs to the adenylyl cyclase class-4/guanylyl cyclase family.</text>
</comment>
<evidence type="ECO:0000256" key="5">
    <source>
        <dbReference type="ARBA" id="ARBA00023134"/>
    </source>
</evidence>
<evidence type="ECO:0000256" key="1">
    <source>
        <dbReference type="ARBA" id="ARBA00004496"/>
    </source>
</evidence>
<evidence type="ECO:0000313" key="11">
    <source>
        <dbReference type="EMBL" id="CDG71082.1"/>
    </source>
</evidence>
<sequence>MFKKRNNRIFDDEVTDQVLKTASKVLNINFNLFLQKFGDYYFSFSLAKYGDLLKSIATSLCDFINNIDDIRRHIHKIEKIADEYPPSLYAALDKQGTLMMYYHSNRDQRCLDYFLIGFIKTAARVLYGMKTRISLYESRKSYNDYSVISIKAVTSLVNKKNTTLSLQFSTRPSDLFMEPFQMDSIFPFHMILDNNLNICQLGSSLNRLLERFIPTHGLNIKKYFRLVKPLISFTYESMKSNLNTVFILSSVNEILFDGFNNGIILKGQVTTLDTSDCLWFVGSPKVDLVSQLNGESNLYLSDIPIHDATREVLLVNERTNEQDNLKTQLEVLTNRLKETSKELALSKMNTENILDDIFPKDVAESLMRNLPVPAVTKEEVSILFTDIVGFTAICEKSDPADITDMLNNLYIGFDLLCEAYEVYKVETIGDAYMAVAGIHQKDVEHGRCTTAMGISMITRAKKVFAPTGNPVEIRVGIHSGPVVAGVVGTRMPRYCLFGNNVTFANKMESTSESGKLHISPVTYLEIKHYEEFVFFERPREVMPAMMQKKYQGNSYFVTQRRVSQFQSLPNGHGEKRRSFMMPIRRPSEVSFVNESEELGSRCPSPTESVLSDHDIFPEELRKQLVALELINGYQNGKYFHLPKIGAA</sequence>
<organism evidence="11">
    <name type="scientific">Hydra vulgaris</name>
    <name type="common">Hydra</name>
    <name type="synonym">Hydra attenuata</name>
    <dbReference type="NCBI Taxonomy" id="6087"/>
    <lineage>
        <taxon>Eukaryota</taxon>
        <taxon>Metazoa</taxon>
        <taxon>Cnidaria</taxon>
        <taxon>Hydrozoa</taxon>
        <taxon>Hydroidolina</taxon>
        <taxon>Anthoathecata</taxon>
        <taxon>Aplanulata</taxon>
        <taxon>Hydridae</taxon>
        <taxon>Hydra</taxon>
    </lineage>
</organism>
<dbReference type="InterPro" id="IPR024096">
    <property type="entry name" value="NO_sig/Golgi_transp_ligand-bd"/>
</dbReference>
<feature type="coiled-coil region" evidence="9">
    <location>
        <begin position="315"/>
        <end position="349"/>
    </location>
</feature>
<evidence type="ECO:0000256" key="4">
    <source>
        <dbReference type="ARBA" id="ARBA00022741"/>
    </source>
</evidence>
<evidence type="ECO:0000256" key="2">
    <source>
        <dbReference type="ARBA" id="ARBA00012202"/>
    </source>
</evidence>
<dbReference type="InterPro" id="IPR011644">
    <property type="entry name" value="Heme_NO-bd"/>
</dbReference>
<evidence type="ECO:0000256" key="6">
    <source>
        <dbReference type="ARBA" id="ARBA00023239"/>
    </source>
</evidence>
<keyword evidence="9" id="KW-0175">Coiled coil</keyword>
<dbReference type="PROSITE" id="PS00452">
    <property type="entry name" value="GUANYLATE_CYCLASE_1"/>
    <property type="match status" value="1"/>
</dbReference>